<reference evidence="2 3" key="1">
    <citation type="submission" date="2016-10" db="EMBL/GenBank/DDBJ databases">
        <authorList>
            <person name="Varghese N."/>
            <person name="Submissions S."/>
        </authorList>
    </citation>
    <scope>NUCLEOTIDE SEQUENCE [LARGE SCALE GENOMIC DNA]</scope>
    <source>
        <strain evidence="2 3">DSM 16392</strain>
    </source>
</reference>
<dbReference type="Proteomes" id="UP000199598">
    <property type="component" value="Unassembled WGS sequence"/>
</dbReference>
<accession>A0A1I4CGD8</accession>
<dbReference type="RefSeq" id="WP_093521301.1">
    <property type="nucleotide sequence ID" value="NZ_FOSK01000009.1"/>
</dbReference>
<sequence length="373" mass="39638">MKPQPLLFLLGVGLANLAHAQDNDAITAKKIGPYFQLEIQTTTPSGDEKNSIFVMDTGSTGIVGSAGFFIPTAEEQASSTCSTLSYSSSGNTYAGYIINRDLSFGTPGKAPTKHLKNFPVFAAVQHCPNSKNKPTCSKTPAPTCNHNPKVFMMGVGFDSPHGISQVDAEQANPTNPFLNLIDDNGAPFKNQNYALTSTHSNSSSIDVYLASTQNPLPNLGKTLTLPLSTSPANPTALVAPVLPFAITSKSNGKVVYPSTGPQPARILPDTGISYGIVSVAETTPPCCTASPNSGQIETSDYEMQLYVNEQSKEPLVVLSYGSNQALGHSARWSLGHKDVSPMLFNSGQLFFEHCNYFYSPADKQVTLSCASGK</sequence>
<comment type="caution">
    <text evidence="2">The sequence shown here is derived from an EMBL/GenBank/DDBJ whole genome shotgun (WGS) entry which is preliminary data.</text>
</comment>
<keyword evidence="3" id="KW-1185">Reference proteome</keyword>
<feature type="signal peptide" evidence="1">
    <location>
        <begin position="1"/>
        <end position="20"/>
    </location>
</feature>
<evidence type="ECO:0000313" key="3">
    <source>
        <dbReference type="Proteomes" id="UP000199598"/>
    </source>
</evidence>
<protein>
    <submittedName>
        <fullName evidence="2">Uncharacterized protein</fullName>
    </submittedName>
</protein>
<keyword evidence="1" id="KW-0732">Signal</keyword>
<dbReference type="EMBL" id="FOSK01000009">
    <property type="protein sequence ID" value="SFK79176.1"/>
    <property type="molecule type" value="Genomic_DNA"/>
</dbReference>
<organism evidence="2 3">
    <name type="scientific">Pseudovibrio ascidiaceicola</name>
    <dbReference type="NCBI Taxonomy" id="285279"/>
    <lineage>
        <taxon>Bacteria</taxon>
        <taxon>Pseudomonadati</taxon>
        <taxon>Pseudomonadota</taxon>
        <taxon>Alphaproteobacteria</taxon>
        <taxon>Hyphomicrobiales</taxon>
        <taxon>Stappiaceae</taxon>
        <taxon>Pseudovibrio</taxon>
    </lineage>
</organism>
<evidence type="ECO:0000256" key="1">
    <source>
        <dbReference type="SAM" id="SignalP"/>
    </source>
</evidence>
<name>A0A1I4CGD8_9HYPH</name>
<gene>
    <name evidence="2" type="ORF">SAMN04488518_10991</name>
</gene>
<evidence type="ECO:0000313" key="2">
    <source>
        <dbReference type="EMBL" id="SFK79176.1"/>
    </source>
</evidence>
<proteinExistence type="predicted"/>
<feature type="chain" id="PRO_5046294025" evidence="1">
    <location>
        <begin position="21"/>
        <end position="373"/>
    </location>
</feature>